<comment type="pathway">
    <text evidence="2 8">Amino-acid biosynthesis; L-tryptophan biosynthesis; L-tryptophan from chorismate: step 4/5.</text>
</comment>
<evidence type="ECO:0000256" key="5">
    <source>
        <dbReference type="ARBA" id="ARBA00022822"/>
    </source>
</evidence>
<evidence type="ECO:0000256" key="7">
    <source>
        <dbReference type="ARBA" id="ARBA00023239"/>
    </source>
</evidence>
<comment type="caution">
    <text evidence="10">The sequence shown here is derived from an EMBL/GenBank/DDBJ whole genome shotgun (WGS) entry which is preliminary data.</text>
</comment>
<evidence type="ECO:0000256" key="8">
    <source>
        <dbReference type="HAMAP-Rule" id="MF_00134"/>
    </source>
</evidence>
<dbReference type="Gene3D" id="3.20.20.70">
    <property type="entry name" value="Aldolase class I"/>
    <property type="match status" value="1"/>
</dbReference>
<dbReference type="SUPFAM" id="SSF51366">
    <property type="entry name" value="Ribulose-phoshate binding barrel"/>
    <property type="match status" value="1"/>
</dbReference>
<keyword evidence="3 8" id="KW-0028">Amino-acid biosynthesis</keyword>
<dbReference type="NCBIfam" id="NF001377">
    <property type="entry name" value="PRK00278.2-4"/>
    <property type="match status" value="1"/>
</dbReference>
<evidence type="ECO:0000256" key="1">
    <source>
        <dbReference type="ARBA" id="ARBA00001633"/>
    </source>
</evidence>
<dbReference type="GO" id="GO:0004425">
    <property type="term" value="F:indole-3-glycerol-phosphate synthase activity"/>
    <property type="evidence" value="ECO:0007669"/>
    <property type="project" value="UniProtKB-EC"/>
</dbReference>
<gene>
    <name evidence="8" type="primary">trpC</name>
    <name evidence="10" type="ORF">J2Z37_003456</name>
</gene>
<dbReference type="Pfam" id="PF00218">
    <property type="entry name" value="IGPS"/>
    <property type="match status" value="1"/>
</dbReference>
<evidence type="ECO:0000256" key="6">
    <source>
        <dbReference type="ARBA" id="ARBA00023141"/>
    </source>
</evidence>
<organism evidence="10 11">
    <name type="scientific">Ammoniphilus resinae</name>
    <dbReference type="NCBI Taxonomy" id="861532"/>
    <lineage>
        <taxon>Bacteria</taxon>
        <taxon>Bacillati</taxon>
        <taxon>Bacillota</taxon>
        <taxon>Bacilli</taxon>
        <taxon>Bacillales</taxon>
        <taxon>Paenibacillaceae</taxon>
        <taxon>Aneurinibacillus group</taxon>
        <taxon>Ammoniphilus</taxon>
    </lineage>
</organism>
<dbReference type="HAMAP" id="MF_00134_B">
    <property type="entry name" value="IGPS_B"/>
    <property type="match status" value="1"/>
</dbReference>
<evidence type="ECO:0000259" key="9">
    <source>
        <dbReference type="Pfam" id="PF00218"/>
    </source>
</evidence>
<evidence type="ECO:0000313" key="10">
    <source>
        <dbReference type="EMBL" id="MBP1933443.1"/>
    </source>
</evidence>
<accession>A0ABS4GT59</accession>
<protein>
    <recommendedName>
        <fullName evidence="8">Indole-3-glycerol phosphate synthase</fullName>
        <shortName evidence="8">IGPS</shortName>
        <ecNumber evidence="8">4.1.1.48</ecNumber>
    </recommendedName>
</protein>
<dbReference type="InterPro" id="IPR013785">
    <property type="entry name" value="Aldolase_TIM"/>
</dbReference>
<dbReference type="EMBL" id="JAGGKT010000011">
    <property type="protein sequence ID" value="MBP1933443.1"/>
    <property type="molecule type" value="Genomic_DNA"/>
</dbReference>
<evidence type="ECO:0000256" key="3">
    <source>
        <dbReference type="ARBA" id="ARBA00022605"/>
    </source>
</evidence>
<keyword evidence="6 8" id="KW-0057">Aromatic amino acid biosynthesis</keyword>
<dbReference type="RefSeq" id="WP_209811459.1">
    <property type="nucleotide sequence ID" value="NZ_JAGGKT010000011.1"/>
</dbReference>
<keyword evidence="5 8" id="KW-0822">Tryptophan biosynthesis</keyword>
<dbReference type="InterPro" id="IPR013798">
    <property type="entry name" value="Indole-3-glycerol_P_synth_dom"/>
</dbReference>
<sequence>MLHKIVEQKKKEIEQLKDRLNTQELEILLASAPTPRPFMNNLLNSHRSVSVIAEVKKASPSKGLIRPDFDPLRIADAYMSAGVDAMSVLTDEVFFQGSKEYLEQIRQFSNVPLLRKDFIIDPLQVYEARSLGADCILLIAAILTKEQLQSLSEQAKELGMDTLLEVHNQEEIEKVLSSTNPSMIGINNRNLKNFETRLETTEKLIQYVPASIPVISESGIHSRKDIEYLQSIGVRAVLVGEYFMRQADVSLAVTDLVGR</sequence>
<comment type="catalytic activity">
    <reaction evidence="1 8">
        <text>1-(2-carboxyphenylamino)-1-deoxy-D-ribulose 5-phosphate + H(+) = (1S,2R)-1-C-(indol-3-yl)glycerol 3-phosphate + CO2 + H2O</text>
        <dbReference type="Rhea" id="RHEA:23476"/>
        <dbReference type="ChEBI" id="CHEBI:15377"/>
        <dbReference type="ChEBI" id="CHEBI:15378"/>
        <dbReference type="ChEBI" id="CHEBI:16526"/>
        <dbReference type="ChEBI" id="CHEBI:58613"/>
        <dbReference type="ChEBI" id="CHEBI:58866"/>
        <dbReference type="EC" id="4.1.1.48"/>
    </reaction>
</comment>
<dbReference type="EC" id="4.1.1.48" evidence="8"/>
<dbReference type="PANTHER" id="PTHR22854">
    <property type="entry name" value="TRYPTOPHAN BIOSYNTHESIS PROTEIN"/>
    <property type="match status" value="1"/>
</dbReference>
<dbReference type="InterPro" id="IPR045186">
    <property type="entry name" value="Indole-3-glycerol_P_synth"/>
</dbReference>
<proteinExistence type="inferred from homology"/>
<evidence type="ECO:0000256" key="2">
    <source>
        <dbReference type="ARBA" id="ARBA00004696"/>
    </source>
</evidence>
<evidence type="ECO:0000256" key="4">
    <source>
        <dbReference type="ARBA" id="ARBA00022793"/>
    </source>
</evidence>
<feature type="domain" description="Indole-3-glycerol phosphate synthase" evidence="9">
    <location>
        <begin position="2"/>
        <end position="256"/>
    </location>
</feature>
<comment type="similarity">
    <text evidence="8">Belongs to the TrpC family.</text>
</comment>
<dbReference type="CDD" id="cd00331">
    <property type="entry name" value="IGPS"/>
    <property type="match status" value="1"/>
</dbReference>
<name>A0ABS4GT59_9BACL</name>
<reference evidence="10 11" key="1">
    <citation type="submission" date="2021-03" db="EMBL/GenBank/DDBJ databases">
        <title>Genomic Encyclopedia of Type Strains, Phase IV (KMG-IV): sequencing the most valuable type-strain genomes for metagenomic binning, comparative biology and taxonomic classification.</title>
        <authorList>
            <person name="Goeker M."/>
        </authorList>
    </citation>
    <scope>NUCLEOTIDE SEQUENCE [LARGE SCALE GENOMIC DNA]</scope>
    <source>
        <strain evidence="10 11">DSM 24738</strain>
    </source>
</reference>
<evidence type="ECO:0000313" key="11">
    <source>
        <dbReference type="Proteomes" id="UP001519343"/>
    </source>
</evidence>
<keyword evidence="11" id="KW-1185">Reference proteome</keyword>
<dbReference type="Proteomes" id="UP001519343">
    <property type="component" value="Unassembled WGS sequence"/>
</dbReference>
<dbReference type="InterPro" id="IPR001468">
    <property type="entry name" value="Indole-3-GlycerolPSynthase_CS"/>
</dbReference>
<keyword evidence="7 8" id="KW-0456">Lyase</keyword>
<dbReference type="PANTHER" id="PTHR22854:SF2">
    <property type="entry name" value="INDOLE-3-GLYCEROL-PHOSPHATE SYNTHASE"/>
    <property type="match status" value="1"/>
</dbReference>
<dbReference type="InterPro" id="IPR011060">
    <property type="entry name" value="RibuloseP-bd_barrel"/>
</dbReference>
<dbReference type="PROSITE" id="PS00614">
    <property type="entry name" value="IGPS"/>
    <property type="match status" value="1"/>
</dbReference>
<keyword evidence="4 8" id="KW-0210">Decarboxylase</keyword>